<sequence length="71" mass="7672">MAAASQQLAILRRTGLVTSRREGATVLYRLTTPEVADLLTVARSILGTLLTDRARLLDELRGEGGSTHPQL</sequence>
<comment type="caution">
    <text evidence="2">The sequence shown here is derived from an EMBL/GenBank/DDBJ whole genome shotgun (WGS) entry which is preliminary data.</text>
</comment>
<dbReference type="InterPro" id="IPR036390">
    <property type="entry name" value="WH_DNA-bd_sf"/>
</dbReference>
<dbReference type="Proteomes" id="UP000450000">
    <property type="component" value="Unassembled WGS sequence"/>
</dbReference>
<dbReference type="InterPro" id="IPR001845">
    <property type="entry name" value="HTH_ArsR_DNA-bd_dom"/>
</dbReference>
<dbReference type="SUPFAM" id="SSF46785">
    <property type="entry name" value="Winged helix' DNA-binding domain"/>
    <property type="match status" value="1"/>
</dbReference>
<dbReference type="OrthoDB" id="194599at2"/>
<feature type="domain" description="HTH arsR-type" evidence="1">
    <location>
        <begin position="1"/>
        <end position="50"/>
    </location>
</feature>
<organism evidence="2 3">
    <name type="scientific">Streptomyces kaniharaensis</name>
    <dbReference type="NCBI Taxonomy" id="212423"/>
    <lineage>
        <taxon>Bacteria</taxon>
        <taxon>Bacillati</taxon>
        <taxon>Actinomycetota</taxon>
        <taxon>Actinomycetes</taxon>
        <taxon>Kitasatosporales</taxon>
        <taxon>Streptomycetaceae</taxon>
        <taxon>Streptomyces</taxon>
    </lineage>
</organism>
<dbReference type="InterPro" id="IPR036388">
    <property type="entry name" value="WH-like_DNA-bd_sf"/>
</dbReference>
<evidence type="ECO:0000313" key="2">
    <source>
        <dbReference type="EMBL" id="MQS17063.1"/>
    </source>
</evidence>
<proteinExistence type="predicted"/>
<reference evidence="2 3" key="1">
    <citation type="submission" date="2019-09" db="EMBL/GenBank/DDBJ databases">
        <title>Genome Sequences of Streptomyces kaniharaensis ATCC 21070.</title>
        <authorList>
            <person name="Zhu W."/>
            <person name="De Crecy-Lagard V."/>
            <person name="Richards N.G."/>
        </authorList>
    </citation>
    <scope>NUCLEOTIDE SEQUENCE [LARGE SCALE GENOMIC DNA]</scope>
    <source>
        <strain evidence="2 3">SF-557</strain>
    </source>
</reference>
<accession>A0A6N7L547</accession>
<dbReference type="EMBL" id="WBOF01000003">
    <property type="protein sequence ID" value="MQS17063.1"/>
    <property type="molecule type" value="Genomic_DNA"/>
</dbReference>
<gene>
    <name evidence="2" type="ORF">F7Q99_33960</name>
</gene>
<dbReference type="AlphaFoldDB" id="A0A6N7L547"/>
<evidence type="ECO:0000313" key="3">
    <source>
        <dbReference type="Proteomes" id="UP000450000"/>
    </source>
</evidence>
<keyword evidence="3" id="KW-1185">Reference proteome</keyword>
<protein>
    <submittedName>
        <fullName evidence="2">Helix-turn-helix transcriptional regulator</fullName>
    </submittedName>
</protein>
<name>A0A6N7L547_9ACTN</name>
<dbReference type="PROSITE" id="PS50987">
    <property type="entry name" value="HTH_ARSR_2"/>
    <property type="match status" value="1"/>
</dbReference>
<dbReference type="GO" id="GO:0003700">
    <property type="term" value="F:DNA-binding transcription factor activity"/>
    <property type="evidence" value="ECO:0007669"/>
    <property type="project" value="InterPro"/>
</dbReference>
<dbReference type="Gene3D" id="1.10.10.10">
    <property type="entry name" value="Winged helix-like DNA-binding domain superfamily/Winged helix DNA-binding domain"/>
    <property type="match status" value="1"/>
</dbReference>
<dbReference type="RefSeq" id="WP_153468982.1">
    <property type="nucleotide sequence ID" value="NZ_WBOF01000003.1"/>
</dbReference>
<evidence type="ECO:0000259" key="1">
    <source>
        <dbReference type="PROSITE" id="PS50987"/>
    </source>
</evidence>